<sequence>MPRHYSRAIGRLSPLAFHVRGEPKSRSCVPRLPRFVVRWRGPRAAAGILGFGRRSGHGAFTGSYLPKTNAPCE</sequence>
<dbReference type="EMBL" id="GEDG01026331">
    <property type="protein sequence ID" value="JAP14609.1"/>
    <property type="molecule type" value="Transcribed_RNA"/>
</dbReference>
<organism evidence="1">
    <name type="scientific">Solanum chacoense</name>
    <name type="common">Chaco potato</name>
    <dbReference type="NCBI Taxonomy" id="4108"/>
    <lineage>
        <taxon>Eukaryota</taxon>
        <taxon>Viridiplantae</taxon>
        <taxon>Streptophyta</taxon>
        <taxon>Embryophyta</taxon>
        <taxon>Tracheophyta</taxon>
        <taxon>Spermatophyta</taxon>
        <taxon>Magnoliopsida</taxon>
        <taxon>eudicotyledons</taxon>
        <taxon>Gunneridae</taxon>
        <taxon>Pentapetalae</taxon>
        <taxon>asterids</taxon>
        <taxon>lamiids</taxon>
        <taxon>Solanales</taxon>
        <taxon>Solanaceae</taxon>
        <taxon>Solanoideae</taxon>
        <taxon>Solaneae</taxon>
        <taxon>Solanum</taxon>
    </lineage>
</organism>
<name>A0A0V0H2J2_SOLCH</name>
<dbReference type="AlphaFoldDB" id="A0A0V0H2J2"/>
<protein>
    <submittedName>
        <fullName evidence="1">Putative ovule protein</fullName>
    </submittedName>
</protein>
<accession>A0A0V0H2J2</accession>
<proteinExistence type="predicted"/>
<reference evidence="1" key="1">
    <citation type="submission" date="2015-12" db="EMBL/GenBank/DDBJ databases">
        <title>Gene expression during late stages of embryo sac development: a critical building block for successful pollen-pistil interactions.</title>
        <authorList>
            <person name="Liu Y."/>
            <person name="Joly V."/>
            <person name="Sabar M."/>
            <person name="Matton D.P."/>
        </authorList>
    </citation>
    <scope>NUCLEOTIDE SEQUENCE</scope>
</reference>
<evidence type="ECO:0000313" key="1">
    <source>
        <dbReference type="EMBL" id="JAP14609.1"/>
    </source>
</evidence>